<dbReference type="Gene3D" id="3.30.470.20">
    <property type="entry name" value="ATP-grasp fold, B domain"/>
    <property type="match status" value="1"/>
</dbReference>
<dbReference type="GO" id="GO:0006099">
    <property type="term" value="P:tricarboxylic acid cycle"/>
    <property type="evidence" value="ECO:0007669"/>
    <property type="project" value="UniProtKB-KW"/>
</dbReference>
<dbReference type="InterPro" id="IPR013815">
    <property type="entry name" value="ATP_grasp_subdomain_1"/>
</dbReference>
<sequence length="397" mass="42362">MNIHEYQAKALLRSYGAPVSEGRVVLKAEDAKTAAGEMDGPLWVVKAQIHAGGRGKGSFKEADAGDKGGVRLTKSVEEAAEEAKKMLGRTLVTHQTGPAGKQVNRIYIEDGSGIETELYLALLVDRQTSRIGFVCSTEGGMDIEEVAESTPEKIISFSVDPAAGFQPYHGRRVAFALGLEGKQVKQCVTLMGQLFKAFVEKDMEMLEINPLIVTDGGDLKVLDAKVSFDGNAMYRHGDIADLRDTTEEDPKELEASKYDLNYIALDGEIGCMVNGAGLAMATMDIIKLYGAEPANFLDVGGGATKEKVTEAFKIITSDPQVKGILVNIFGGIMRCDVIAEGVVAAVKEVGLKVPLVVRLEGTNVEEGKAIINNSGLDVIAADNLKDGAQKIVKAVKG</sequence>
<keyword evidence="5" id="KW-0547">Nucleotide-binding</keyword>
<evidence type="ECO:0000256" key="3">
    <source>
        <dbReference type="ARBA" id="ARBA00022598"/>
    </source>
</evidence>
<dbReference type="GO" id="GO:0004775">
    <property type="term" value="F:succinate-CoA ligase (ADP-forming) activity"/>
    <property type="evidence" value="ECO:0007669"/>
    <property type="project" value="UniProtKB-ARBA"/>
</dbReference>
<dbReference type="Gene3D" id="3.30.1490.20">
    <property type="entry name" value="ATP-grasp fold, A domain"/>
    <property type="match status" value="1"/>
</dbReference>
<dbReference type="InterPro" id="IPR013650">
    <property type="entry name" value="ATP-grasp_succ-CoA_synth-type"/>
</dbReference>
<dbReference type="FunFam" id="3.30.1490.20:FF:000002">
    <property type="entry name" value="Succinate--CoA ligase [ADP-forming] subunit beta"/>
    <property type="match status" value="1"/>
</dbReference>
<dbReference type="HAMAP" id="MF_00558">
    <property type="entry name" value="Succ_CoA_beta"/>
    <property type="match status" value="1"/>
</dbReference>
<evidence type="ECO:0000256" key="1">
    <source>
        <dbReference type="ARBA" id="ARBA00001946"/>
    </source>
</evidence>
<dbReference type="InterPro" id="IPR016102">
    <property type="entry name" value="Succinyl-CoA_synth-like"/>
</dbReference>
<dbReference type="Gene3D" id="3.40.50.261">
    <property type="entry name" value="Succinyl-CoA synthetase domains"/>
    <property type="match status" value="1"/>
</dbReference>
<evidence type="ECO:0000256" key="4">
    <source>
        <dbReference type="ARBA" id="ARBA00022723"/>
    </source>
</evidence>
<dbReference type="PANTHER" id="PTHR11815:SF10">
    <property type="entry name" value="SUCCINATE--COA LIGASE [GDP-FORMING] SUBUNIT BETA, MITOCHONDRIAL"/>
    <property type="match status" value="1"/>
</dbReference>
<dbReference type="FunFam" id="3.30.470.20:FF:000002">
    <property type="entry name" value="Succinate--CoA ligase [ADP-forming] subunit beta"/>
    <property type="match status" value="1"/>
</dbReference>
<dbReference type="PROSITE" id="PS50975">
    <property type="entry name" value="ATP_GRASP"/>
    <property type="match status" value="1"/>
</dbReference>
<dbReference type="GO" id="GO:0046872">
    <property type="term" value="F:metal ion binding"/>
    <property type="evidence" value="ECO:0007669"/>
    <property type="project" value="UniProtKB-KW"/>
</dbReference>
<dbReference type="SUPFAM" id="SSF52210">
    <property type="entry name" value="Succinyl-CoA synthetase domains"/>
    <property type="match status" value="1"/>
</dbReference>
<dbReference type="FunFam" id="3.40.50.261:FF:000001">
    <property type="entry name" value="Succinate--CoA ligase [ADP-forming] subunit beta"/>
    <property type="match status" value="1"/>
</dbReference>
<accession>A0A0F9XSS8</accession>
<organism evidence="8">
    <name type="scientific">marine sediment metagenome</name>
    <dbReference type="NCBI Taxonomy" id="412755"/>
    <lineage>
        <taxon>unclassified sequences</taxon>
        <taxon>metagenomes</taxon>
        <taxon>ecological metagenomes</taxon>
    </lineage>
</organism>
<dbReference type="AlphaFoldDB" id="A0A0F9XSS8"/>
<protein>
    <recommendedName>
        <fullName evidence="7">ATP-grasp domain-containing protein</fullName>
    </recommendedName>
</protein>
<reference evidence="8" key="1">
    <citation type="journal article" date="2015" name="Nature">
        <title>Complex archaea that bridge the gap between prokaryotes and eukaryotes.</title>
        <authorList>
            <person name="Spang A."/>
            <person name="Saw J.H."/>
            <person name="Jorgensen S.L."/>
            <person name="Zaremba-Niedzwiedzka K."/>
            <person name="Martijn J."/>
            <person name="Lind A.E."/>
            <person name="van Eijk R."/>
            <person name="Schleper C."/>
            <person name="Guy L."/>
            <person name="Ettema T.J."/>
        </authorList>
    </citation>
    <scope>NUCLEOTIDE SEQUENCE</scope>
</reference>
<dbReference type="PROSITE" id="PS01217">
    <property type="entry name" value="SUCCINYL_COA_LIG_3"/>
    <property type="match status" value="1"/>
</dbReference>
<name>A0A0F9XSS8_9ZZZZ</name>
<comment type="caution">
    <text evidence="8">The sequence shown here is derived from an EMBL/GenBank/DDBJ whole genome shotgun (WGS) entry which is preliminary data.</text>
</comment>
<dbReference type="InterPro" id="IPR017866">
    <property type="entry name" value="Succ-CoA_synthase_bsu_CS"/>
</dbReference>
<evidence type="ECO:0000256" key="6">
    <source>
        <dbReference type="ARBA" id="ARBA00022842"/>
    </source>
</evidence>
<evidence type="ECO:0000259" key="7">
    <source>
        <dbReference type="PROSITE" id="PS50975"/>
    </source>
</evidence>
<dbReference type="Pfam" id="PF08442">
    <property type="entry name" value="ATP-grasp_2"/>
    <property type="match status" value="1"/>
</dbReference>
<proteinExistence type="inferred from homology"/>
<dbReference type="GO" id="GO:0005829">
    <property type="term" value="C:cytosol"/>
    <property type="evidence" value="ECO:0007669"/>
    <property type="project" value="TreeGrafter"/>
</dbReference>
<dbReference type="NCBIfam" id="NF001913">
    <property type="entry name" value="PRK00696.1"/>
    <property type="match status" value="1"/>
</dbReference>
<comment type="cofactor">
    <cofactor evidence="1">
        <name>Mg(2+)</name>
        <dbReference type="ChEBI" id="CHEBI:18420"/>
    </cofactor>
</comment>
<dbReference type="PANTHER" id="PTHR11815">
    <property type="entry name" value="SUCCINYL-COA SYNTHETASE BETA CHAIN"/>
    <property type="match status" value="1"/>
</dbReference>
<dbReference type="GO" id="GO:0005524">
    <property type="term" value="F:ATP binding"/>
    <property type="evidence" value="ECO:0007669"/>
    <property type="project" value="InterPro"/>
</dbReference>
<feature type="domain" description="ATP-grasp" evidence="7">
    <location>
        <begin position="9"/>
        <end position="55"/>
    </location>
</feature>
<evidence type="ECO:0000256" key="2">
    <source>
        <dbReference type="ARBA" id="ARBA00022532"/>
    </source>
</evidence>
<dbReference type="InterPro" id="IPR005809">
    <property type="entry name" value="Succ_CoA_ligase-like_bsu"/>
</dbReference>
<dbReference type="InterPro" id="IPR011761">
    <property type="entry name" value="ATP-grasp"/>
</dbReference>
<dbReference type="GO" id="GO:0042709">
    <property type="term" value="C:succinate-CoA ligase complex"/>
    <property type="evidence" value="ECO:0007669"/>
    <property type="project" value="UniProtKB-ARBA"/>
</dbReference>
<dbReference type="EMBL" id="LAZR01000030">
    <property type="protein sequence ID" value="KKO02572.1"/>
    <property type="molecule type" value="Genomic_DNA"/>
</dbReference>
<keyword evidence="2" id="KW-0816">Tricarboxylic acid cycle</keyword>
<dbReference type="PIRSF" id="PIRSF001554">
    <property type="entry name" value="SucCS_beta"/>
    <property type="match status" value="1"/>
</dbReference>
<dbReference type="NCBIfam" id="TIGR01016">
    <property type="entry name" value="sucCoAbeta"/>
    <property type="match status" value="1"/>
</dbReference>
<keyword evidence="3" id="KW-0436">Ligase</keyword>
<dbReference type="SUPFAM" id="SSF56059">
    <property type="entry name" value="Glutathione synthetase ATP-binding domain-like"/>
    <property type="match status" value="1"/>
</dbReference>
<gene>
    <name evidence="8" type="ORF">LCGC14_0105280</name>
</gene>
<dbReference type="InterPro" id="IPR005811">
    <property type="entry name" value="SUCC_ACL_C"/>
</dbReference>
<evidence type="ECO:0000256" key="5">
    <source>
        <dbReference type="ARBA" id="ARBA00022741"/>
    </source>
</evidence>
<dbReference type="GO" id="GO:0006104">
    <property type="term" value="P:succinyl-CoA metabolic process"/>
    <property type="evidence" value="ECO:0007669"/>
    <property type="project" value="TreeGrafter"/>
</dbReference>
<evidence type="ECO:0000313" key="8">
    <source>
        <dbReference type="EMBL" id="KKO02572.1"/>
    </source>
</evidence>
<keyword evidence="4" id="KW-0479">Metal-binding</keyword>
<dbReference type="Pfam" id="PF00549">
    <property type="entry name" value="Ligase_CoA"/>
    <property type="match status" value="1"/>
</dbReference>
<keyword evidence="6" id="KW-0460">Magnesium</keyword>